<protein>
    <submittedName>
        <fullName evidence="2">Uncharacterized protein</fullName>
    </submittedName>
</protein>
<gene>
    <name evidence="2" type="ORF">GUJ93_ZPchr0007g6107</name>
</gene>
<reference evidence="2" key="1">
    <citation type="journal article" date="2021" name="bioRxiv">
        <title>Whole Genome Assembly and Annotation of Northern Wild Rice, Zizania palustris L., Supports a Whole Genome Duplication in the Zizania Genus.</title>
        <authorList>
            <person name="Haas M."/>
            <person name="Kono T."/>
            <person name="Macchietto M."/>
            <person name="Millas R."/>
            <person name="McGilp L."/>
            <person name="Shao M."/>
            <person name="Duquette J."/>
            <person name="Hirsch C.N."/>
            <person name="Kimball J."/>
        </authorList>
    </citation>
    <scope>NUCLEOTIDE SEQUENCE</scope>
    <source>
        <tissue evidence="2">Fresh leaf tissue</tissue>
    </source>
</reference>
<feature type="compositionally biased region" description="Gly residues" evidence="1">
    <location>
        <begin position="43"/>
        <end position="57"/>
    </location>
</feature>
<proteinExistence type="predicted"/>
<evidence type="ECO:0000256" key="1">
    <source>
        <dbReference type="SAM" id="MobiDB-lite"/>
    </source>
</evidence>
<organism evidence="2 3">
    <name type="scientific">Zizania palustris</name>
    <name type="common">Northern wild rice</name>
    <dbReference type="NCBI Taxonomy" id="103762"/>
    <lineage>
        <taxon>Eukaryota</taxon>
        <taxon>Viridiplantae</taxon>
        <taxon>Streptophyta</taxon>
        <taxon>Embryophyta</taxon>
        <taxon>Tracheophyta</taxon>
        <taxon>Spermatophyta</taxon>
        <taxon>Magnoliopsida</taxon>
        <taxon>Liliopsida</taxon>
        <taxon>Poales</taxon>
        <taxon>Poaceae</taxon>
        <taxon>BOP clade</taxon>
        <taxon>Oryzoideae</taxon>
        <taxon>Oryzeae</taxon>
        <taxon>Zizaniinae</taxon>
        <taxon>Zizania</taxon>
    </lineage>
</organism>
<dbReference type="OrthoDB" id="1879114at2759"/>
<dbReference type="Proteomes" id="UP000729402">
    <property type="component" value="Unassembled WGS sequence"/>
</dbReference>
<evidence type="ECO:0000313" key="2">
    <source>
        <dbReference type="EMBL" id="KAG8078033.1"/>
    </source>
</evidence>
<accession>A0A8J5W4A1</accession>
<keyword evidence="3" id="KW-1185">Reference proteome</keyword>
<dbReference type="EMBL" id="JAAALK010000282">
    <property type="protein sequence ID" value="KAG8078033.1"/>
    <property type="molecule type" value="Genomic_DNA"/>
</dbReference>
<reference evidence="2" key="2">
    <citation type="submission" date="2021-02" db="EMBL/GenBank/DDBJ databases">
        <authorList>
            <person name="Kimball J.A."/>
            <person name="Haas M.W."/>
            <person name="Macchietto M."/>
            <person name="Kono T."/>
            <person name="Duquette J."/>
            <person name="Shao M."/>
        </authorList>
    </citation>
    <scope>NUCLEOTIDE SEQUENCE</scope>
    <source>
        <tissue evidence="2">Fresh leaf tissue</tissue>
    </source>
</reference>
<name>A0A8J5W4A1_ZIZPA</name>
<evidence type="ECO:0000313" key="3">
    <source>
        <dbReference type="Proteomes" id="UP000729402"/>
    </source>
</evidence>
<sequence>MEAPAPAPAPAATSTGGLFTGRRGAAEGGGHSVGDVRADGARDGGGVRVQGGAGGQAQGVRWLERWPGGELPPDLARFDTADDAVSYTTRKLPL</sequence>
<dbReference type="AlphaFoldDB" id="A0A8J5W4A1"/>
<comment type="caution">
    <text evidence="2">The sequence shown here is derived from an EMBL/GenBank/DDBJ whole genome shotgun (WGS) entry which is preliminary data.</text>
</comment>
<feature type="region of interest" description="Disordered" evidence="1">
    <location>
        <begin position="1"/>
        <end position="58"/>
    </location>
</feature>